<gene>
    <name evidence="2" type="ORF">POL25_23670</name>
</gene>
<proteinExistence type="predicted"/>
<evidence type="ECO:0000256" key="1">
    <source>
        <dbReference type="SAM" id="MobiDB-lite"/>
    </source>
</evidence>
<feature type="compositionally biased region" description="Basic and acidic residues" evidence="1">
    <location>
        <begin position="54"/>
        <end position="64"/>
    </location>
</feature>
<feature type="region of interest" description="Disordered" evidence="1">
    <location>
        <begin position="32"/>
        <end position="84"/>
    </location>
</feature>
<organism evidence="2 3">
    <name type="scientific">Nannocystis bainbridge</name>
    <dbReference type="NCBI Taxonomy" id="2995303"/>
    <lineage>
        <taxon>Bacteria</taxon>
        <taxon>Pseudomonadati</taxon>
        <taxon>Myxococcota</taxon>
        <taxon>Polyangia</taxon>
        <taxon>Nannocystales</taxon>
        <taxon>Nannocystaceae</taxon>
        <taxon>Nannocystis</taxon>
    </lineage>
</organism>
<dbReference type="RefSeq" id="WP_272088417.1">
    <property type="nucleotide sequence ID" value="NZ_JAQNDL010000002.1"/>
</dbReference>
<evidence type="ECO:0000313" key="3">
    <source>
        <dbReference type="Proteomes" id="UP001221686"/>
    </source>
</evidence>
<accession>A0ABT5E3M5</accession>
<dbReference type="EMBL" id="JAQNDL010000002">
    <property type="protein sequence ID" value="MDC0719919.1"/>
    <property type="molecule type" value="Genomic_DNA"/>
</dbReference>
<comment type="caution">
    <text evidence="2">The sequence shown here is derived from an EMBL/GenBank/DDBJ whole genome shotgun (WGS) entry which is preliminary data.</text>
</comment>
<sequence>MIGPFALYLDHDTGLWQLLPFDGLGGKGGGVGLGSKKPRNVNAAPASVGMAPRASREDHKHDTDTAAPVAVSGPGNAEGTADSLARSDHAHRLELMVYQGGTLVGARPGLSFVGPGLVVSDDPDLDVVTVTTAADGLGTANAAGTVTLTPVSAPCLATPFAVPPGIWEVELYASATVAISHPGTPGAEAVGGVFNLEVAGETPLTTRQLITSSVDPTYTELSLSAHGTITLGEGSYTAELNAYAMLVPDADVGVRWRYLGVRLLRFGV</sequence>
<protein>
    <recommendedName>
        <fullName evidence="4">Minor tail protein</fullName>
    </recommendedName>
</protein>
<name>A0ABT5E3M5_9BACT</name>
<evidence type="ECO:0008006" key="4">
    <source>
        <dbReference type="Google" id="ProtNLM"/>
    </source>
</evidence>
<reference evidence="2 3" key="1">
    <citation type="submission" date="2022-11" db="EMBL/GenBank/DDBJ databases">
        <title>Minimal conservation of predation-associated metabolite biosynthetic gene clusters underscores biosynthetic potential of Myxococcota including descriptions for ten novel species: Archangium lansinium sp. nov., Myxococcus landrumus sp. nov., Nannocystis bai.</title>
        <authorList>
            <person name="Ahearne A."/>
            <person name="Stevens C."/>
            <person name="Dowd S."/>
        </authorList>
    </citation>
    <scope>NUCLEOTIDE SEQUENCE [LARGE SCALE GENOMIC DNA]</scope>
    <source>
        <strain evidence="2 3">BB15-2</strain>
    </source>
</reference>
<dbReference type="Proteomes" id="UP001221686">
    <property type="component" value="Unassembled WGS sequence"/>
</dbReference>
<evidence type="ECO:0000313" key="2">
    <source>
        <dbReference type="EMBL" id="MDC0719919.1"/>
    </source>
</evidence>
<keyword evidence="3" id="KW-1185">Reference proteome</keyword>